<dbReference type="AlphaFoldDB" id="A3GGK4"/>
<dbReference type="OMA" id="TYRYPIQ"/>
<keyword evidence="2" id="KW-1185">Reference proteome</keyword>
<organism evidence="1 2">
    <name type="scientific">Scheffersomyces stipitis (strain ATCC 58785 / CBS 6054 / NBRC 10063 / NRRL Y-11545)</name>
    <name type="common">Yeast</name>
    <name type="synonym">Pichia stipitis</name>
    <dbReference type="NCBI Taxonomy" id="322104"/>
    <lineage>
        <taxon>Eukaryota</taxon>
        <taxon>Fungi</taxon>
        <taxon>Dikarya</taxon>
        <taxon>Ascomycota</taxon>
        <taxon>Saccharomycotina</taxon>
        <taxon>Pichiomycetes</taxon>
        <taxon>Debaryomycetaceae</taxon>
        <taxon>Scheffersomyces</taxon>
    </lineage>
</organism>
<name>A3GGK4_PICST</name>
<dbReference type="eggNOG" id="ENOG502RZ1N">
    <property type="taxonomic scope" value="Eukaryota"/>
</dbReference>
<dbReference type="KEGG" id="pic:PICST_52502"/>
<dbReference type="Pfam" id="PF11927">
    <property type="entry name" value="HODM_asu-like"/>
    <property type="match status" value="1"/>
</dbReference>
<evidence type="ECO:0000313" key="1">
    <source>
        <dbReference type="EMBL" id="EAZ63537.2"/>
    </source>
</evidence>
<proteinExistence type="predicted"/>
<dbReference type="HOGENOM" id="CLU_025462_2_0_1"/>
<dbReference type="GeneID" id="4851403"/>
<gene>
    <name evidence="1" type="ORF">PICST_52502</name>
</gene>
<accession>A3GGK4</accession>
<comment type="caution">
    <text evidence="1">The sequence shown here is derived from an EMBL/GenBank/DDBJ whole genome shotgun (WGS) entry which is preliminary data.</text>
</comment>
<dbReference type="EMBL" id="AAVQ01000001">
    <property type="protein sequence ID" value="EAZ63537.2"/>
    <property type="molecule type" value="Genomic_DNA"/>
</dbReference>
<feature type="non-terminal residue" evidence="1">
    <location>
        <position position="1"/>
    </location>
</feature>
<protein>
    <submittedName>
        <fullName evidence="1">Uncharacterized protein</fullName>
    </submittedName>
</protein>
<reference evidence="1 2" key="1">
    <citation type="journal article" date="2007" name="Nat. Biotechnol.">
        <title>Genome sequence of the lignocellulose-bioconverting and xylose-fermenting yeast Pichia stipitis.</title>
        <authorList>
            <person name="Jeffries T.W."/>
            <person name="Grigoriev I.V."/>
            <person name="Grimwood J."/>
            <person name="Laplaza J.M."/>
            <person name="Aerts A."/>
            <person name="Salamov A."/>
            <person name="Schmutz J."/>
            <person name="Lindquist E."/>
            <person name="Dehal P."/>
            <person name="Shapiro H."/>
            <person name="Jin Y.S."/>
            <person name="Passoth V."/>
            <person name="Richardson P.M."/>
        </authorList>
    </citation>
    <scope>NUCLEOTIDE SEQUENCE [LARGE SCALE GENOMIC DNA]</scope>
    <source>
        <strain evidence="2">ATCC 58785 / CBS 6054 / NBRC 10063 / NRRL Y-11545</strain>
    </source>
</reference>
<sequence>FHFKKEVSVLAKDIVPVLDNFDWQKADPLPIRPFVNKRNFNVSMGLSNLAKSPSDWLLIENTYVDQTRLRKKYTEQYTKHTVLCYENDITTRAVREFYELVTNFLLTRYPKEFFYSKKSGMVSNSINGEKFPRYAGKFSPRELLLCLSANIEEDFLILIKDNPQDPDEEYILRAGVTGFPAGFDPSHSHNQPISVIHSPVPQYRDRLKVSMGRFFNKLQPKDLWVRHNWSVQTHKSYFNLNSNHGREGDEVKTLKYDDIDFEEGCFLRVERQIFSRLPKSRANIMTIRTYLTPMKNIKAEGNGEELCRSIDALPEELGFYKKRGAWGDAVKEFLRKK</sequence>
<evidence type="ECO:0000313" key="2">
    <source>
        <dbReference type="Proteomes" id="UP000002258"/>
    </source>
</evidence>
<dbReference type="InParanoid" id="A3GGK4"/>
<dbReference type="Proteomes" id="UP000002258">
    <property type="component" value="Chromosome 1"/>
</dbReference>
<dbReference type="RefSeq" id="XP_001387560.2">
    <property type="nucleotide sequence ID" value="XM_001387523.1"/>
</dbReference>
<dbReference type="OrthoDB" id="5043642at2759"/>
<dbReference type="InterPro" id="IPR021848">
    <property type="entry name" value="HODM_asu-like"/>
</dbReference>